<dbReference type="Proteomes" id="UP000783213">
    <property type="component" value="Unassembled WGS sequence"/>
</dbReference>
<evidence type="ECO:0000313" key="2">
    <source>
        <dbReference type="Proteomes" id="UP000783213"/>
    </source>
</evidence>
<name>A0ABQ7ILL8_9HELO</name>
<organism evidence="1 2">
    <name type="scientific">Botrytis deweyae</name>
    <dbReference type="NCBI Taxonomy" id="2478750"/>
    <lineage>
        <taxon>Eukaryota</taxon>
        <taxon>Fungi</taxon>
        <taxon>Dikarya</taxon>
        <taxon>Ascomycota</taxon>
        <taxon>Pezizomycotina</taxon>
        <taxon>Leotiomycetes</taxon>
        <taxon>Helotiales</taxon>
        <taxon>Sclerotiniaceae</taxon>
        <taxon>Botrytis</taxon>
    </lineage>
</organism>
<comment type="caution">
    <text evidence="1">The sequence shown here is derived from an EMBL/GenBank/DDBJ whole genome shotgun (WGS) entry which is preliminary data.</text>
</comment>
<accession>A0ABQ7ILL8</accession>
<dbReference type="GeneID" id="62232856"/>
<keyword evidence="2" id="KW-1185">Reference proteome</keyword>
<protein>
    <submittedName>
        <fullName evidence="1">Uncharacterized protein</fullName>
    </submittedName>
</protein>
<dbReference type="EMBL" id="RCSX01000012">
    <property type="protein sequence ID" value="KAF7927700.1"/>
    <property type="molecule type" value="Genomic_DNA"/>
</dbReference>
<evidence type="ECO:0000313" key="1">
    <source>
        <dbReference type="EMBL" id="KAF7927700.1"/>
    </source>
</evidence>
<gene>
    <name evidence="1" type="ORF">EAE98_006082</name>
</gene>
<proteinExistence type="predicted"/>
<sequence length="109" mass="12301">MHAIVKKFKAPPPVLQPRYRTLFNPAKSSPEWPSKTRFQEPSAQSFDRVVPLDRVRTVQGRQAAGDISFKIQAPPTSSHNFSFLGLIEYLHFSIGFEPLDPPIVLTRNG</sequence>
<reference evidence="1 2" key="1">
    <citation type="journal article" date="2020" name="Genome Biol. Evol.">
        <title>Comparative genomics of Sclerotiniaceae.</title>
        <authorList>
            <person name="Valero Jimenez C.A."/>
            <person name="Steentjes M."/>
            <person name="Scholten O.E."/>
            <person name="Van Kan J.A.L."/>
        </authorList>
    </citation>
    <scope>NUCLEOTIDE SEQUENCE [LARGE SCALE GENOMIC DNA]</scope>
    <source>
        <strain evidence="1 2">B1</strain>
    </source>
</reference>
<dbReference type="RefSeq" id="XP_038810099.1">
    <property type="nucleotide sequence ID" value="XM_038953704.1"/>
</dbReference>